<proteinExistence type="predicted"/>
<keyword evidence="1" id="KW-0812">Transmembrane</keyword>
<dbReference type="EMBL" id="EU853151">
    <property type="protein sequence ID" value="ACI62862.1"/>
    <property type="molecule type" value="Genomic_DNA"/>
</dbReference>
<keyword evidence="1" id="KW-1133">Transmembrane helix</keyword>
<dbReference type="PANTHER" id="PTHR10424:SF74">
    <property type="entry name" value="ENDOGENOUS RETROVIRUS GROUP V MEMBER 2 ENV POLYPROTEIN"/>
    <property type="match status" value="1"/>
</dbReference>
<keyword evidence="2" id="KW-0946">Virion</keyword>
<accession>B6SEI7</accession>
<sequence length="552" mass="61099">MTRIKTPFAFIKLQGKSTMTEKYLFLCLYLLPMPLLSQAQWSENSLVSFSKIIASGNHLTNCWICHDFITRSSPYQYILLRNFSLNLTFGSGIPEGQHKSVPLQVSLAKSAYQVPCLDLTPPLNQSYKTSVYLFNCSSLNQTCCPCPRGHCDWNATLAEEFPTPTIQPMSFSSTRCHPNLTHWCPAGNHPVNNPEKSLQGRCTAWEGKELITWRVLYSLPKAHTAHIWPKGTALQGGPLSPTCNQTIQTEWKSHLHRWFNTKSPRWACTPPGYVFLCGPKQNKLPFEGSPKRTYSNPPSANLFTCINNIQHVGECAVGLLGPRGIGVTIYNTTQPRQKRALGLILAGIGATIGMMAPWGGFAYHEITLRNLSTQIGNLAKSTGDAISKLKASLDSLANVVMDNRLALDYLLAEQGGVCVVLNKSCCTYVNNSGAIEEDIKKIYDHATWLHEFGKGGASARAVWKAVTSALPSLKWFVPLLGPATVILFLLLFGPCFFNLLIKFVSSRTKQFYMKSPKKEGHQLIVLGSPRTCISPLDASGQRFRETTEGLLP</sequence>
<name>B6SEI7_SAISC</name>
<feature type="transmembrane region" description="Helical" evidence="1">
    <location>
        <begin position="475"/>
        <end position="501"/>
    </location>
</feature>
<keyword evidence="1" id="KW-0472">Membrane</keyword>
<dbReference type="SUPFAM" id="SSF58069">
    <property type="entry name" value="Virus ectodomain"/>
    <property type="match status" value="1"/>
</dbReference>
<protein>
    <submittedName>
        <fullName evidence="2">Envelope glycoprotein</fullName>
    </submittedName>
</protein>
<evidence type="ECO:0000313" key="2">
    <source>
        <dbReference type="EMBL" id="ACI62862.1"/>
    </source>
</evidence>
<gene>
    <name evidence="2" type="primary">env</name>
</gene>
<dbReference type="Gene3D" id="1.10.287.210">
    <property type="match status" value="1"/>
</dbReference>
<dbReference type="PANTHER" id="PTHR10424">
    <property type="entry name" value="VIRAL ENVELOPE PROTEIN"/>
    <property type="match status" value="1"/>
</dbReference>
<keyword evidence="2" id="KW-0261">Viral envelope protein</keyword>
<dbReference type="Pfam" id="PF00429">
    <property type="entry name" value="TLV_coat"/>
    <property type="match status" value="1"/>
</dbReference>
<organism evidence="2">
    <name type="scientific">Saimiri sciureus</name>
    <name type="common">Common squirrel monkey</name>
    <dbReference type="NCBI Taxonomy" id="9521"/>
    <lineage>
        <taxon>Eukaryota</taxon>
        <taxon>Metazoa</taxon>
        <taxon>Chordata</taxon>
        <taxon>Craniata</taxon>
        <taxon>Vertebrata</taxon>
        <taxon>Euteleostomi</taxon>
        <taxon>Mammalia</taxon>
        <taxon>Eutheria</taxon>
        <taxon>Euarchontoglires</taxon>
        <taxon>Primates</taxon>
        <taxon>Haplorrhini</taxon>
        <taxon>Platyrrhini</taxon>
        <taxon>Cebidae</taxon>
        <taxon>Saimiriinae</taxon>
        <taxon>Saimiri</taxon>
    </lineage>
</organism>
<dbReference type="InterPro" id="IPR018154">
    <property type="entry name" value="TLV/ENV_coat_polyprotein"/>
</dbReference>
<evidence type="ECO:0000256" key="1">
    <source>
        <dbReference type="SAM" id="Phobius"/>
    </source>
</evidence>
<dbReference type="AlphaFoldDB" id="B6SEI7"/>
<reference evidence="2" key="1">
    <citation type="journal article" date="2008" name="BMC Evol. Biol.">
        <title>Gene conversion and purifying selection of a placenta-specific ERV-V envelope gene during simian evolution.</title>
        <authorList>
            <person name="Kjeldbjerg A.L."/>
            <person name="Villesen P."/>
            <person name="Aagaard L."/>
            <person name="Pedersen F.S."/>
        </authorList>
    </citation>
    <scope>NUCLEOTIDE SEQUENCE</scope>
</reference>